<evidence type="ECO:0000256" key="4">
    <source>
        <dbReference type="ARBA" id="ARBA00023004"/>
    </source>
</evidence>
<keyword evidence="2" id="KW-0479">Metal-binding</keyword>
<dbReference type="GO" id="GO:0016491">
    <property type="term" value="F:oxidoreductase activity"/>
    <property type="evidence" value="ECO:0007669"/>
    <property type="project" value="UniProtKB-KW"/>
</dbReference>
<evidence type="ECO:0000313" key="6">
    <source>
        <dbReference type="EMBL" id="SHI44109.1"/>
    </source>
</evidence>
<sequence>MCTIREFDCFSRLLTSNTRDTNWGDLHMSKITTDVLVIGGGTAGFGAAVAAARQGLNVHLIEAGNKVGGVMAFCPGMPWGAAYPCDTSIGGLMEELSTRLFEMQPPAAERRLCTLENFGDEIIYDHDIATTAMFEMLEEAGVHLHLNATAIAPDMQDTKIASVSFFDRHGQHDIAAKIVIDCSGDGDISAKAGVPFVLGDARGNMMGVTLTFMMENADWDRVFAQNDPYFTSYAAKGIAEGRLHEDLGKLYLMKGFHQNTVFCNSVVIRGIDGTNPEAVAKGTQEGRRRAVQMARFLQQDIPGFENAHMTNLGPTVGVRETRKLKGVYEITAQDLADGTRFPDGIVCCDNPIDDVMRTSSDMTHDAMVETGDYYTIPFRALVPEYVSNLMFAGRIISADATAFASVRGMPQCMAMGQATGTAAALAIAEGCAVQEVDHATLVKALQAQGVQGLGREELAKT</sequence>
<dbReference type="EMBL" id="FQZQ01000001">
    <property type="protein sequence ID" value="SHI44109.1"/>
    <property type="molecule type" value="Genomic_DNA"/>
</dbReference>
<accession>A0A1M6B5R7</accession>
<keyword evidence="4" id="KW-0408">Iron</keyword>
<dbReference type="Pfam" id="PF12831">
    <property type="entry name" value="FAD_oxidored"/>
    <property type="match status" value="1"/>
</dbReference>
<dbReference type="PANTHER" id="PTHR43498">
    <property type="entry name" value="FERREDOXIN:COB-COM HETERODISULFIDE REDUCTASE SUBUNIT A"/>
    <property type="match status" value="1"/>
</dbReference>
<dbReference type="InterPro" id="IPR039650">
    <property type="entry name" value="HdrA-like"/>
</dbReference>
<dbReference type="GO" id="GO:0051539">
    <property type="term" value="F:4 iron, 4 sulfur cluster binding"/>
    <property type="evidence" value="ECO:0007669"/>
    <property type="project" value="UniProtKB-KW"/>
</dbReference>
<dbReference type="GO" id="GO:0046872">
    <property type="term" value="F:metal ion binding"/>
    <property type="evidence" value="ECO:0007669"/>
    <property type="project" value="UniProtKB-KW"/>
</dbReference>
<keyword evidence="3" id="KW-0560">Oxidoreductase</keyword>
<name>A0A1M6B5R7_9RHOB</name>
<keyword evidence="7" id="KW-1185">Reference proteome</keyword>
<evidence type="ECO:0000256" key="1">
    <source>
        <dbReference type="ARBA" id="ARBA00022485"/>
    </source>
</evidence>
<reference evidence="7" key="1">
    <citation type="submission" date="2016-11" db="EMBL/GenBank/DDBJ databases">
        <authorList>
            <person name="Varghese N."/>
            <person name="Submissions S."/>
        </authorList>
    </citation>
    <scope>NUCLEOTIDE SEQUENCE [LARGE SCALE GENOMIC DNA]</scope>
    <source>
        <strain evidence="7">DSM 100564</strain>
    </source>
</reference>
<evidence type="ECO:0000313" key="7">
    <source>
        <dbReference type="Proteomes" id="UP000183982"/>
    </source>
</evidence>
<dbReference type="AlphaFoldDB" id="A0A1M6B5R7"/>
<keyword evidence="5" id="KW-0411">Iron-sulfur</keyword>
<dbReference type="Gene3D" id="3.50.50.60">
    <property type="entry name" value="FAD/NAD(P)-binding domain"/>
    <property type="match status" value="1"/>
</dbReference>
<dbReference type="STRING" id="1470563.SAMN05444000_101134"/>
<evidence type="ECO:0000256" key="5">
    <source>
        <dbReference type="ARBA" id="ARBA00023014"/>
    </source>
</evidence>
<dbReference type="Proteomes" id="UP000183982">
    <property type="component" value="Unassembled WGS sequence"/>
</dbReference>
<dbReference type="InterPro" id="IPR036188">
    <property type="entry name" value="FAD/NAD-bd_sf"/>
</dbReference>
<dbReference type="PANTHER" id="PTHR43498:SF1">
    <property type="entry name" value="COB--COM HETERODISULFIDE REDUCTASE IRON-SULFUR SUBUNIT A"/>
    <property type="match status" value="1"/>
</dbReference>
<keyword evidence="1" id="KW-0004">4Fe-4S</keyword>
<evidence type="ECO:0000256" key="3">
    <source>
        <dbReference type="ARBA" id="ARBA00023002"/>
    </source>
</evidence>
<protein>
    <submittedName>
        <fullName evidence="6">FAD dependent oxidoreductase</fullName>
    </submittedName>
</protein>
<organism evidence="6 7">
    <name type="scientific">Shimia gijangensis</name>
    <dbReference type="NCBI Taxonomy" id="1470563"/>
    <lineage>
        <taxon>Bacteria</taxon>
        <taxon>Pseudomonadati</taxon>
        <taxon>Pseudomonadota</taxon>
        <taxon>Alphaproteobacteria</taxon>
        <taxon>Rhodobacterales</taxon>
        <taxon>Roseobacteraceae</taxon>
    </lineage>
</organism>
<gene>
    <name evidence="6" type="ORF">SAMN05444000_101134</name>
</gene>
<dbReference type="SUPFAM" id="SSF51905">
    <property type="entry name" value="FAD/NAD(P)-binding domain"/>
    <property type="match status" value="1"/>
</dbReference>
<proteinExistence type="predicted"/>
<evidence type="ECO:0000256" key="2">
    <source>
        <dbReference type="ARBA" id="ARBA00022723"/>
    </source>
</evidence>